<dbReference type="AlphaFoldDB" id="A0A1A9UQJ2"/>
<keyword evidence="3" id="KW-1185">Reference proteome</keyword>
<reference evidence="2" key="1">
    <citation type="submission" date="2020-05" db="UniProtKB">
        <authorList>
            <consortium name="EnsemblMetazoa"/>
        </authorList>
    </citation>
    <scope>IDENTIFICATION</scope>
    <source>
        <strain evidence="2">TTRI</strain>
    </source>
</reference>
<evidence type="ECO:0000256" key="1">
    <source>
        <dbReference type="SAM" id="Phobius"/>
    </source>
</evidence>
<feature type="transmembrane region" description="Helical" evidence="1">
    <location>
        <begin position="12"/>
        <end position="45"/>
    </location>
</feature>
<keyword evidence="1" id="KW-0812">Transmembrane</keyword>
<dbReference type="EnsemblMetazoa" id="GAUT012134-RA">
    <property type="protein sequence ID" value="GAUT012134-PA"/>
    <property type="gene ID" value="GAUT012134"/>
</dbReference>
<evidence type="ECO:0000313" key="2">
    <source>
        <dbReference type="EnsemblMetazoa" id="GAUT012134-PA"/>
    </source>
</evidence>
<evidence type="ECO:0008006" key="4">
    <source>
        <dbReference type="Google" id="ProtNLM"/>
    </source>
</evidence>
<evidence type="ECO:0000313" key="3">
    <source>
        <dbReference type="Proteomes" id="UP000078200"/>
    </source>
</evidence>
<name>A0A1A9UQJ2_GLOAU</name>
<proteinExistence type="predicted"/>
<organism evidence="2 3">
    <name type="scientific">Glossina austeni</name>
    <name type="common">Savannah tsetse fly</name>
    <dbReference type="NCBI Taxonomy" id="7395"/>
    <lineage>
        <taxon>Eukaryota</taxon>
        <taxon>Metazoa</taxon>
        <taxon>Ecdysozoa</taxon>
        <taxon>Arthropoda</taxon>
        <taxon>Hexapoda</taxon>
        <taxon>Insecta</taxon>
        <taxon>Pterygota</taxon>
        <taxon>Neoptera</taxon>
        <taxon>Endopterygota</taxon>
        <taxon>Diptera</taxon>
        <taxon>Brachycera</taxon>
        <taxon>Muscomorpha</taxon>
        <taxon>Hippoboscoidea</taxon>
        <taxon>Glossinidae</taxon>
        <taxon>Glossina</taxon>
    </lineage>
</organism>
<accession>A0A1A9UQJ2</accession>
<dbReference type="VEuPathDB" id="VectorBase:GAUT012134"/>
<dbReference type="Proteomes" id="UP000078200">
    <property type="component" value="Unassembled WGS sequence"/>
</dbReference>
<keyword evidence="1" id="KW-1133">Transmembrane helix</keyword>
<protein>
    <recommendedName>
        <fullName evidence="4">Transmembrane protein</fullName>
    </recommendedName>
</protein>
<sequence>MDNLHNFARVGYEMIACCCNIVAVVVVVVVVVSVTITFAAVSYSITTSNCSKTQCKTEFFNCLERIQVRLKTLQVLFFDQRNHVYIMATVPTGPTGNKLKFWRWVMRH</sequence>
<keyword evidence="1" id="KW-0472">Membrane</keyword>